<dbReference type="InterPro" id="IPR002033">
    <property type="entry name" value="TatC"/>
</dbReference>
<keyword evidence="3 5" id="KW-1133">Transmembrane helix</keyword>
<evidence type="ECO:0000313" key="6">
    <source>
        <dbReference type="EMBL" id="MRG88071.1"/>
    </source>
</evidence>
<dbReference type="Proteomes" id="UP000480185">
    <property type="component" value="Unassembled WGS sequence"/>
</dbReference>
<evidence type="ECO:0000256" key="1">
    <source>
        <dbReference type="ARBA" id="ARBA00004141"/>
    </source>
</evidence>
<comment type="function">
    <text evidence="5">Part of the twin-arginine translocation (Tat) system that transports large folded proteins containing a characteristic twin-arginine motif in their signal peptide across membranes.</text>
</comment>
<dbReference type="GO" id="GO:0043953">
    <property type="term" value="P:protein transport by the Tat complex"/>
    <property type="evidence" value="ECO:0007669"/>
    <property type="project" value="UniProtKB-UniRule"/>
</dbReference>
<keyword evidence="5" id="KW-1003">Cell membrane</keyword>
<dbReference type="HAMAP" id="MF_00902">
    <property type="entry name" value="TatC"/>
    <property type="match status" value="1"/>
</dbReference>
<dbReference type="RefSeq" id="WP_153729951.1">
    <property type="nucleotide sequence ID" value="NZ_WJNH01000016.1"/>
</dbReference>
<keyword evidence="4 5" id="KW-0472">Membrane</keyword>
<keyword evidence="7" id="KW-1185">Reference proteome</keyword>
<dbReference type="PANTHER" id="PTHR30371:SF4">
    <property type="entry name" value="SEC-INDEPENDENT PROTEIN TRANSLOCASE PROTEIN TATCD"/>
    <property type="match status" value="1"/>
</dbReference>
<reference evidence="6 7" key="1">
    <citation type="submission" date="2019-11" db="EMBL/GenBank/DDBJ databases">
        <authorList>
            <person name="Li J."/>
        </authorList>
    </citation>
    <scope>NUCLEOTIDE SEQUENCE [LARGE SCALE GENOMIC DNA]</scope>
    <source>
        <strain evidence="6 7">J4</strain>
    </source>
</reference>
<accession>A0A6G1XAN3</accession>
<dbReference type="PANTHER" id="PTHR30371">
    <property type="entry name" value="SEC-INDEPENDENT PROTEIN TRANSLOCASE PROTEIN TATC"/>
    <property type="match status" value="1"/>
</dbReference>
<dbReference type="NCBIfam" id="TIGR00945">
    <property type="entry name" value="tatC"/>
    <property type="match status" value="1"/>
</dbReference>
<gene>
    <name evidence="5 6" type="primary">tatC</name>
    <name evidence="6" type="ORF">GH754_17590</name>
</gene>
<feature type="transmembrane region" description="Helical" evidence="5">
    <location>
        <begin position="150"/>
        <end position="176"/>
    </location>
</feature>
<proteinExistence type="inferred from homology"/>
<feature type="transmembrane region" description="Helical" evidence="5">
    <location>
        <begin position="20"/>
        <end position="41"/>
    </location>
</feature>
<feature type="transmembrane region" description="Helical" evidence="5">
    <location>
        <begin position="106"/>
        <end position="130"/>
    </location>
</feature>
<dbReference type="GO" id="GO:0033281">
    <property type="term" value="C:TAT protein transport complex"/>
    <property type="evidence" value="ECO:0007669"/>
    <property type="project" value="UniProtKB-UniRule"/>
</dbReference>
<evidence type="ECO:0000256" key="5">
    <source>
        <dbReference type="HAMAP-Rule" id="MF_00902"/>
    </source>
</evidence>
<dbReference type="PRINTS" id="PR01840">
    <property type="entry name" value="TATCFAMILY"/>
</dbReference>
<dbReference type="GO" id="GO:0009977">
    <property type="term" value="F:proton motive force dependent protein transmembrane transporter activity"/>
    <property type="evidence" value="ECO:0007669"/>
    <property type="project" value="TreeGrafter"/>
</dbReference>
<evidence type="ECO:0000313" key="7">
    <source>
        <dbReference type="Proteomes" id="UP000480185"/>
    </source>
</evidence>
<name>A0A6G1XAN3_9BACI</name>
<dbReference type="EMBL" id="WJNH01000016">
    <property type="protein sequence ID" value="MRG88071.1"/>
    <property type="molecule type" value="Genomic_DNA"/>
</dbReference>
<organism evidence="6 7">
    <name type="scientific">Salinibacillus xinjiangensis</name>
    <dbReference type="NCBI Taxonomy" id="1229268"/>
    <lineage>
        <taxon>Bacteria</taxon>
        <taxon>Bacillati</taxon>
        <taxon>Bacillota</taxon>
        <taxon>Bacilli</taxon>
        <taxon>Bacillales</taxon>
        <taxon>Bacillaceae</taxon>
        <taxon>Salinibacillus</taxon>
    </lineage>
</organism>
<keyword evidence="2 5" id="KW-0812">Transmembrane</keyword>
<protein>
    <recommendedName>
        <fullName evidence="5">Sec-independent protein translocase protein TatC</fullName>
    </recommendedName>
</protein>
<evidence type="ECO:0000256" key="3">
    <source>
        <dbReference type="ARBA" id="ARBA00022989"/>
    </source>
</evidence>
<keyword evidence="5" id="KW-0653">Protein transport</keyword>
<dbReference type="OrthoDB" id="9777044at2"/>
<feature type="transmembrane region" description="Helical" evidence="5">
    <location>
        <begin position="188"/>
        <end position="206"/>
    </location>
</feature>
<dbReference type="Pfam" id="PF00902">
    <property type="entry name" value="TatC"/>
    <property type="match status" value="1"/>
</dbReference>
<dbReference type="GO" id="GO:0065002">
    <property type="term" value="P:intracellular protein transmembrane transport"/>
    <property type="evidence" value="ECO:0007669"/>
    <property type="project" value="TreeGrafter"/>
</dbReference>
<feature type="transmembrane region" description="Helical" evidence="5">
    <location>
        <begin position="61"/>
        <end position="85"/>
    </location>
</feature>
<comment type="similarity">
    <text evidence="5">Belongs to the TatC family.</text>
</comment>
<comment type="subcellular location">
    <subcellularLocation>
        <location evidence="5">Cell membrane</location>
        <topology evidence="5">Multi-pass membrane protein</topology>
    </subcellularLocation>
    <subcellularLocation>
        <location evidence="1">Membrane</location>
        <topology evidence="1">Multi-pass membrane protein</topology>
    </subcellularLocation>
</comment>
<evidence type="ECO:0000256" key="4">
    <source>
        <dbReference type="ARBA" id="ARBA00023136"/>
    </source>
</evidence>
<comment type="caution">
    <text evidence="6">The sequence shown here is derived from an EMBL/GenBank/DDBJ whole genome shotgun (WGS) entry which is preliminary data.</text>
</comment>
<keyword evidence="5" id="KW-0811">Translocation</keyword>
<dbReference type="AlphaFoldDB" id="A0A6G1XAN3"/>
<evidence type="ECO:0000256" key="2">
    <source>
        <dbReference type="ARBA" id="ARBA00022692"/>
    </source>
</evidence>
<sequence length="238" mass="27494">MDHREMHVIEHIEELRKRIIFILIGFILSFLISFLFIDQVYQFLIRDLNGQLALLGPGDIIWVYMMMAGVVAVATTIPIAAYQLWRFVQPALTREERKVTLAFIPGLFFLFLAGIAFGYYVLFPLVLSFVQSLAGEQFETFYTVDKYIRFMINISLPFGFLFEMPAVVMYLTRLGLINPVKLAKLRKYSYFILVVISVLITPPDFISDILVIIPLFLLYETSILLSKIIYRGTEGQVH</sequence>
<comment type="caution">
    <text evidence="5">Lacks conserved residue(s) required for the propagation of feature annotation.</text>
</comment>
<comment type="subunit">
    <text evidence="5">Forms a complex with TatA.</text>
</comment>
<keyword evidence="5" id="KW-0813">Transport</keyword>